<dbReference type="InterPro" id="IPR007214">
    <property type="entry name" value="YbaK/aa-tRNA-synth-assoc-dom"/>
</dbReference>
<feature type="domain" description="YbaK/aminoacyl-tRNA synthetase-associated" evidence="1">
    <location>
        <begin position="31"/>
        <end position="155"/>
    </location>
</feature>
<sequence length="166" mass="18486">MTSEAVQRGTTYEWLIGTLDEHDADYSLVDHEPVGTTEVVSRLRGHDVADAAKCLMLMVKLDRRTRRHVLVVVPGDRQVDLDAVRTLYAARYVGFCDAETTERLARTVPGTVLPFAVDPTVELVVDPALLERPRLWFNAARLDRSVSLAPADYARIAEPRIAPVCC</sequence>
<dbReference type="PANTHER" id="PTHR30411">
    <property type="entry name" value="CYTOPLASMIC PROTEIN"/>
    <property type="match status" value="1"/>
</dbReference>
<evidence type="ECO:0000259" key="1">
    <source>
        <dbReference type="Pfam" id="PF04073"/>
    </source>
</evidence>
<proteinExistence type="predicted"/>
<name>A0AAU7TD43_9ACTN</name>
<dbReference type="Pfam" id="PF04073">
    <property type="entry name" value="tRNA_edit"/>
    <property type="match status" value="1"/>
</dbReference>
<dbReference type="InterPro" id="IPR036754">
    <property type="entry name" value="YbaK/aa-tRNA-synt-asso_dom_sf"/>
</dbReference>
<dbReference type="Gene3D" id="3.90.960.10">
    <property type="entry name" value="YbaK/aminoacyl-tRNA synthetase-associated domain"/>
    <property type="match status" value="1"/>
</dbReference>
<protein>
    <submittedName>
        <fullName evidence="2">YbaK/EbsC family protein</fullName>
    </submittedName>
</protein>
<accession>A0AAU7TD43</accession>
<dbReference type="GO" id="GO:0002161">
    <property type="term" value="F:aminoacyl-tRNA deacylase activity"/>
    <property type="evidence" value="ECO:0007669"/>
    <property type="project" value="InterPro"/>
</dbReference>
<dbReference type="RefSeq" id="WP_350277630.1">
    <property type="nucleotide sequence ID" value="NZ_CP158165.1"/>
</dbReference>
<dbReference type="SUPFAM" id="SSF55826">
    <property type="entry name" value="YbaK/ProRS associated domain"/>
    <property type="match status" value="1"/>
</dbReference>
<gene>
    <name evidence="2" type="ORF">ABN611_00035</name>
</gene>
<dbReference type="PANTHER" id="PTHR30411:SF9">
    <property type="entry name" value="MULTIFUNCTIONAL SER_THR-TRNA DEACYLASE PROXP-Y"/>
    <property type="match status" value="1"/>
</dbReference>
<evidence type="ECO:0000313" key="2">
    <source>
        <dbReference type="EMBL" id="XBV24813.1"/>
    </source>
</evidence>
<dbReference type="AlphaFoldDB" id="A0AAU7TD43"/>
<reference evidence="2" key="1">
    <citation type="submission" date="2024-06" db="EMBL/GenBank/DDBJ databases">
        <title>Kribbella sp. strain HUAS MG21 genome sequences.</title>
        <authorList>
            <person name="Mo P."/>
        </authorList>
    </citation>
    <scope>NUCLEOTIDE SEQUENCE</scope>
    <source>
        <strain evidence="2">HUAS MG21</strain>
    </source>
</reference>
<organism evidence="2">
    <name type="scientific">Kribbella sp. HUAS MG21</name>
    <dbReference type="NCBI Taxonomy" id="3160966"/>
    <lineage>
        <taxon>Bacteria</taxon>
        <taxon>Bacillati</taxon>
        <taxon>Actinomycetota</taxon>
        <taxon>Actinomycetes</taxon>
        <taxon>Propionibacteriales</taxon>
        <taxon>Kribbellaceae</taxon>
        <taxon>Kribbella</taxon>
    </lineage>
</organism>
<dbReference type="EMBL" id="CP158165">
    <property type="protein sequence ID" value="XBV24813.1"/>
    <property type="molecule type" value="Genomic_DNA"/>
</dbReference>